<dbReference type="GO" id="GO:0004175">
    <property type="term" value="F:endopeptidase activity"/>
    <property type="evidence" value="ECO:0007669"/>
    <property type="project" value="UniProtKB-ARBA"/>
</dbReference>
<evidence type="ECO:0000313" key="6">
    <source>
        <dbReference type="Proteomes" id="UP000266918"/>
    </source>
</evidence>
<dbReference type="InterPro" id="IPR003675">
    <property type="entry name" value="Rce1/LyrA-like_dom"/>
</dbReference>
<keyword evidence="4" id="KW-0378">Hydrolase</keyword>
<gene>
    <name evidence="4" type="ORF">EII39_06605</name>
    <name evidence="5" type="ORF">NCTC10904_01668</name>
</gene>
<accession>A0A3P1S711</accession>
<reference evidence="5 6" key="2">
    <citation type="submission" date="2018-12" db="EMBL/GenBank/DDBJ databases">
        <authorList>
            <consortium name="Pathogen Informatics"/>
        </authorList>
    </citation>
    <scope>NUCLEOTIDE SEQUENCE [LARGE SCALE GENOMIC DNA]</scope>
    <source>
        <strain evidence="6">NCTC 10904</strain>
        <strain evidence="5">NCTC10904</strain>
    </source>
</reference>
<organism evidence="4 7">
    <name type="scientific">Streptococcus sanguinis</name>
    <dbReference type="NCBI Taxonomy" id="1305"/>
    <lineage>
        <taxon>Bacteria</taxon>
        <taxon>Bacillati</taxon>
        <taxon>Bacillota</taxon>
        <taxon>Bacilli</taxon>
        <taxon>Lactobacillales</taxon>
        <taxon>Streptococcaceae</taxon>
        <taxon>Streptococcus</taxon>
    </lineage>
</organism>
<reference evidence="4 7" key="1">
    <citation type="submission" date="2018-11" db="EMBL/GenBank/DDBJ databases">
        <title>Genomes From Bacteria Associated with the Canine Oral Cavity: a Test Case for Automated Genome-Based Taxonomic Assignment.</title>
        <authorList>
            <person name="Coil D.A."/>
            <person name="Jospin G."/>
            <person name="Darling A.E."/>
            <person name="Wallis C."/>
            <person name="Davis I.J."/>
            <person name="Harris S."/>
            <person name="Eisen J.A."/>
            <person name="Holcombe L.J."/>
            <person name="O'Flynn C."/>
        </authorList>
    </citation>
    <scope>NUCLEOTIDE SEQUENCE [LARGE SCALE GENOMIC DNA]</scope>
    <source>
        <strain evidence="4 7">OH953</strain>
    </source>
</reference>
<feature type="transmembrane region" description="Helical" evidence="2">
    <location>
        <begin position="229"/>
        <end position="249"/>
    </location>
</feature>
<dbReference type="Proteomes" id="UP000277597">
    <property type="component" value="Unassembled WGS sequence"/>
</dbReference>
<feature type="domain" description="CAAX prenyl protease 2/Lysostaphin resistance protein A-like" evidence="3">
    <location>
        <begin position="141"/>
        <end position="233"/>
    </location>
</feature>
<evidence type="ECO:0000259" key="3">
    <source>
        <dbReference type="Pfam" id="PF02517"/>
    </source>
</evidence>
<dbReference type="GO" id="GO:0006508">
    <property type="term" value="P:proteolysis"/>
    <property type="evidence" value="ECO:0007669"/>
    <property type="project" value="UniProtKB-KW"/>
</dbReference>
<feature type="transmembrane region" description="Helical" evidence="2">
    <location>
        <begin position="198"/>
        <end position="217"/>
    </location>
</feature>
<dbReference type="GO" id="GO:0080120">
    <property type="term" value="P:CAAX-box protein maturation"/>
    <property type="evidence" value="ECO:0007669"/>
    <property type="project" value="UniProtKB-ARBA"/>
</dbReference>
<evidence type="ECO:0000313" key="5">
    <source>
        <dbReference type="EMBL" id="VDY72365.1"/>
    </source>
</evidence>
<keyword evidence="2" id="KW-1133">Transmembrane helix</keyword>
<sequence>MAHIYQATHHSSSLETLQEEAGAKNWWLSMPLAFLALGLGMLLSGLLSQWLIQPFINVSNQLVLEEVSTLLFHGISALPLLLVAKFWEHRSLASFGLWWEKLGKNLLFGAVIGFLTTTAIIGVNALAGQLHFRLGNQFNLALWPYLLLMIFLEALAEEVIYRGFVLNKLRTKMGLVPAIALGNLFFGLMHTFKGGAPFSYILSVTLSGVLFSLLFALTDNLWLVAATHALYNLTLTNIFGLVESGPTFLRTTLSSDSNPLLVGTAAIPVVGGILEPITMTLICLFIAYLVKKKADAKAL</sequence>
<feature type="transmembrane region" description="Helical" evidence="2">
    <location>
        <begin position="67"/>
        <end position="87"/>
    </location>
</feature>
<dbReference type="PANTHER" id="PTHR39430:SF1">
    <property type="entry name" value="PROTEASE"/>
    <property type="match status" value="1"/>
</dbReference>
<dbReference type="Proteomes" id="UP000266918">
    <property type="component" value="Chromosome"/>
</dbReference>
<name>A0A3P1S711_STRSA</name>
<dbReference type="GO" id="GO:0008237">
    <property type="term" value="F:metallopeptidase activity"/>
    <property type="evidence" value="ECO:0007669"/>
    <property type="project" value="UniProtKB-KW"/>
</dbReference>
<keyword evidence="4" id="KW-0482">Metalloprotease</keyword>
<evidence type="ECO:0000313" key="4">
    <source>
        <dbReference type="EMBL" id="RRC91982.1"/>
    </source>
</evidence>
<dbReference type="EMBL" id="RQZI01000006">
    <property type="protein sequence ID" value="RRC91982.1"/>
    <property type="molecule type" value="Genomic_DNA"/>
</dbReference>
<dbReference type="EMBL" id="LR134002">
    <property type="protein sequence ID" value="VDY72365.1"/>
    <property type="molecule type" value="Genomic_DNA"/>
</dbReference>
<keyword evidence="2" id="KW-0812">Transmembrane</keyword>
<comment type="similarity">
    <text evidence="1">Belongs to the UPF0177 family.</text>
</comment>
<evidence type="ECO:0000256" key="1">
    <source>
        <dbReference type="ARBA" id="ARBA00009067"/>
    </source>
</evidence>
<dbReference type="RefSeq" id="WP_002929682.1">
    <property type="nucleotide sequence ID" value="NZ_CP071428.1"/>
</dbReference>
<keyword evidence="4" id="KW-0645">Protease</keyword>
<dbReference type="Pfam" id="PF02517">
    <property type="entry name" value="Rce1-like"/>
    <property type="match status" value="1"/>
</dbReference>
<feature type="transmembrane region" description="Helical" evidence="2">
    <location>
        <begin position="107"/>
        <end position="130"/>
    </location>
</feature>
<feature type="transmembrane region" description="Helical" evidence="2">
    <location>
        <begin position="269"/>
        <end position="290"/>
    </location>
</feature>
<protein>
    <submittedName>
        <fullName evidence="4 5">Protease</fullName>
    </submittedName>
</protein>
<feature type="transmembrane region" description="Helical" evidence="2">
    <location>
        <begin position="173"/>
        <end position="192"/>
    </location>
</feature>
<evidence type="ECO:0000256" key="2">
    <source>
        <dbReference type="SAM" id="Phobius"/>
    </source>
</evidence>
<keyword evidence="2" id="KW-0472">Membrane</keyword>
<feature type="transmembrane region" description="Helical" evidence="2">
    <location>
        <begin position="142"/>
        <end position="161"/>
    </location>
</feature>
<dbReference type="PANTHER" id="PTHR39430">
    <property type="entry name" value="MEMBRANE-ASSOCIATED PROTEASE-RELATED"/>
    <property type="match status" value="1"/>
</dbReference>
<proteinExistence type="inferred from homology"/>
<evidence type="ECO:0000313" key="7">
    <source>
        <dbReference type="Proteomes" id="UP000277597"/>
    </source>
</evidence>
<feature type="transmembrane region" description="Helical" evidence="2">
    <location>
        <begin position="26"/>
        <end position="47"/>
    </location>
</feature>
<dbReference type="AlphaFoldDB" id="A0A3P1S711"/>